<feature type="transmembrane region" description="Helical" evidence="2">
    <location>
        <begin position="6"/>
        <end position="28"/>
    </location>
</feature>
<protein>
    <submittedName>
        <fullName evidence="3">Na+/H+ antiporter subunit G</fullName>
    </submittedName>
</protein>
<proteinExistence type="predicted"/>
<dbReference type="EMBL" id="BLJE01000001">
    <property type="protein sequence ID" value="GFE64168.1"/>
    <property type="molecule type" value="Genomic_DNA"/>
</dbReference>
<name>A0A6N6JFV3_9RHOB</name>
<evidence type="ECO:0000313" key="3">
    <source>
        <dbReference type="EMBL" id="GFE64168.1"/>
    </source>
</evidence>
<keyword evidence="2" id="KW-0812">Transmembrane</keyword>
<dbReference type="RefSeq" id="WP_159805035.1">
    <property type="nucleotide sequence ID" value="NZ_BLJE01000001.1"/>
</dbReference>
<sequence length="124" mass="13216">MIDVIVGLFLLLGGLFAIIASVGLLRLPDILIRMHASTKVGTLSTGLIMLGVAIHFAEGPIILRVVAIVVFLLLTAPIAGHMIGRAALRTGVPMWRRPDDMVAEPETVRSTPQEATSKDGHDIS</sequence>
<accession>A0A6N6JFV3</accession>
<reference evidence="3 4" key="1">
    <citation type="submission" date="2019-12" db="EMBL/GenBank/DDBJ databases">
        <title>Litoreibacter badius sp. nov., a novel bacteriochlorophyll a-containing bacterium in the genus Litoreibacter.</title>
        <authorList>
            <person name="Kanamuro M."/>
            <person name="Takabe Y."/>
            <person name="Mori K."/>
            <person name="Takaichi S."/>
            <person name="Hanada S."/>
        </authorList>
    </citation>
    <scope>NUCLEOTIDE SEQUENCE [LARGE SCALE GENOMIC DNA]</scope>
    <source>
        <strain evidence="3 4">K6</strain>
    </source>
</reference>
<dbReference type="NCBIfam" id="NF009314">
    <property type="entry name" value="PRK12674.1-2"/>
    <property type="match status" value="1"/>
</dbReference>
<gene>
    <name evidence="3" type="primary">mrpG</name>
    <name evidence="3" type="ORF">KIN_12420</name>
</gene>
<dbReference type="PANTHER" id="PTHR34703:SF1">
    <property type="entry name" value="ANTIPORTER SUBUNIT MNHG2-RELATED"/>
    <property type="match status" value="1"/>
</dbReference>
<evidence type="ECO:0000313" key="4">
    <source>
        <dbReference type="Proteomes" id="UP000436822"/>
    </source>
</evidence>
<keyword evidence="2" id="KW-1133">Transmembrane helix</keyword>
<dbReference type="GO" id="GO:0015385">
    <property type="term" value="F:sodium:proton antiporter activity"/>
    <property type="evidence" value="ECO:0007669"/>
    <property type="project" value="TreeGrafter"/>
</dbReference>
<dbReference type="Proteomes" id="UP000436822">
    <property type="component" value="Unassembled WGS sequence"/>
</dbReference>
<dbReference type="PANTHER" id="PTHR34703">
    <property type="entry name" value="ANTIPORTER SUBUNIT MNHG2-RELATED"/>
    <property type="match status" value="1"/>
</dbReference>
<feature type="transmembrane region" description="Helical" evidence="2">
    <location>
        <begin position="40"/>
        <end position="57"/>
    </location>
</feature>
<organism evidence="3 4">
    <name type="scientific">Litoreibacter roseus</name>
    <dbReference type="NCBI Taxonomy" id="2601869"/>
    <lineage>
        <taxon>Bacteria</taxon>
        <taxon>Pseudomonadati</taxon>
        <taxon>Pseudomonadota</taxon>
        <taxon>Alphaproteobacteria</taxon>
        <taxon>Rhodobacterales</taxon>
        <taxon>Roseobacteraceae</taxon>
        <taxon>Litoreibacter</taxon>
    </lineage>
</organism>
<dbReference type="OrthoDB" id="4427992at2"/>
<dbReference type="Pfam" id="PF03334">
    <property type="entry name" value="PhaG_MnhG_YufB"/>
    <property type="match status" value="1"/>
</dbReference>
<feature type="transmembrane region" description="Helical" evidence="2">
    <location>
        <begin position="63"/>
        <end position="88"/>
    </location>
</feature>
<dbReference type="AlphaFoldDB" id="A0A6N6JFV3"/>
<dbReference type="InterPro" id="IPR005133">
    <property type="entry name" value="PhaG_MnhG_YufB"/>
</dbReference>
<comment type="caution">
    <text evidence="3">The sequence shown here is derived from an EMBL/GenBank/DDBJ whole genome shotgun (WGS) entry which is preliminary data.</text>
</comment>
<dbReference type="NCBIfam" id="TIGR01300">
    <property type="entry name" value="CPA3_mnhG_phaG"/>
    <property type="match status" value="1"/>
</dbReference>
<evidence type="ECO:0000256" key="1">
    <source>
        <dbReference type="SAM" id="MobiDB-lite"/>
    </source>
</evidence>
<evidence type="ECO:0000256" key="2">
    <source>
        <dbReference type="SAM" id="Phobius"/>
    </source>
</evidence>
<keyword evidence="2" id="KW-0472">Membrane</keyword>
<feature type="region of interest" description="Disordered" evidence="1">
    <location>
        <begin position="101"/>
        <end position="124"/>
    </location>
</feature>
<keyword evidence="4" id="KW-1185">Reference proteome</keyword>